<dbReference type="PANTHER" id="PTHR44591">
    <property type="entry name" value="STRESS RESPONSE REGULATOR PROTEIN 1"/>
    <property type="match status" value="1"/>
</dbReference>
<proteinExistence type="predicted"/>
<dbReference type="Gene3D" id="3.40.50.2300">
    <property type="match status" value="2"/>
</dbReference>
<feature type="modified residue" description="4-aspartylphosphate" evidence="2">
    <location>
        <position position="344"/>
    </location>
</feature>
<organism evidence="4 5">
    <name type="scientific">Treponema brennaborense (strain DSM 12168 / CIP 105900 / DD5/3)</name>
    <dbReference type="NCBI Taxonomy" id="906968"/>
    <lineage>
        <taxon>Bacteria</taxon>
        <taxon>Pseudomonadati</taxon>
        <taxon>Spirochaetota</taxon>
        <taxon>Spirochaetia</taxon>
        <taxon>Spirochaetales</taxon>
        <taxon>Treponemataceae</taxon>
        <taxon>Treponema</taxon>
    </lineage>
</organism>
<dbReference type="GO" id="GO:0000160">
    <property type="term" value="P:phosphorelay signal transduction system"/>
    <property type="evidence" value="ECO:0007669"/>
    <property type="project" value="InterPro"/>
</dbReference>
<dbReference type="OrthoDB" id="330124at2"/>
<evidence type="ECO:0000256" key="1">
    <source>
        <dbReference type="ARBA" id="ARBA00022553"/>
    </source>
</evidence>
<dbReference type="InterPro" id="IPR011006">
    <property type="entry name" value="CheY-like_superfamily"/>
</dbReference>
<reference evidence="5" key="1">
    <citation type="submission" date="2011-04" db="EMBL/GenBank/DDBJ databases">
        <title>The complete genome of Treponema brennaborense DSM 12168.</title>
        <authorList>
            <person name="Lucas S."/>
            <person name="Han J."/>
            <person name="Lapidus A."/>
            <person name="Bruce D."/>
            <person name="Goodwin L."/>
            <person name="Pitluck S."/>
            <person name="Peters L."/>
            <person name="Kyrpides N."/>
            <person name="Mavromatis K."/>
            <person name="Ivanova N."/>
            <person name="Mikhailova N."/>
            <person name="Pagani I."/>
            <person name="Teshima H."/>
            <person name="Detter J.C."/>
            <person name="Tapia R."/>
            <person name="Han C."/>
            <person name="Land M."/>
            <person name="Hauser L."/>
            <person name="Markowitz V."/>
            <person name="Cheng J.-F."/>
            <person name="Hugenholtz P."/>
            <person name="Woyke T."/>
            <person name="Wu D."/>
            <person name="Gronow S."/>
            <person name="Wellnitz S."/>
            <person name="Brambilla E."/>
            <person name="Klenk H.-P."/>
            <person name="Eisen J.A."/>
        </authorList>
    </citation>
    <scope>NUCLEOTIDE SEQUENCE [LARGE SCALE GENOMIC DNA]</scope>
    <source>
        <strain evidence="5">DSM 12168 / CIP 105900 / DD5/3</strain>
    </source>
</reference>
<feature type="domain" description="Response regulatory" evidence="3">
    <location>
        <begin position="3"/>
        <end position="119"/>
    </location>
</feature>
<dbReference type="AlphaFoldDB" id="F4LK39"/>
<evidence type="ECO:0000256" key="2">
    <source>
        <dbReference type="PROSITE-ProRule" id="PRU00169"/>
    </source>
</evidence>
<dbReference type="CDD" id="cd00156">
    <property type="entry name" value="REC"/>
    <property type="match status" value="1"/>
</dbReference>
<dbReference type="eggNOG" id="COG0745">
    <property type="taxonomic scope" value="Bacteria"/>
</dbReference>
<keyword evidence="5" id="KW-1185">Reference proteome</keyword>
<dbReference type="KEGG" id="tbe:Trebr_2086"/>
<gene>
    <name evidence="4" type="ordered locus">Trebr_2086</name>
</gene>
<dbReference type="SUPFAM" id="SSF52172">
    <property type="entry name" value="CheY-like"/>
    <property type="match status" value="2"/>
</dbReference>
<feature type="modified residue" description="4-aspartylphosphate" evidence="2">
    <location>
        <position position="52"/>
    </location>
</feature>
<dbReference type="EMBL" id="CP002696">
    <property type="protein sequence ID" value="AEE17501.1"/>
    <property type="molecule type" value="Genomic_DNA"/>
</dbReference>
<keyword evidence="1 2" id="KW-0597">Phosphoprotein</keyword>
<sequence length="413" mass="45433">MKQVLIVDAPPLFRGYLKDKLAAEKVSVEFVQGRRDAFTKMLSVLPDLIIIDAAEDIAETIEFMEKKAADPNAGHIPTIISGPEIERSFIADFAKLGVIKYFNKPIKFDIFFEAIGRVLKIAFSIDTTPCILETHLNGNIIFIEVATGLNREKISLLKYRITEMIQANRITTPKIVLMMTDLSLSFVDGANLEMLLDSIIADQHIAKKDIKVLALDSFTRELIAGHKEYDSIQVSTNLSAILNSLVDNSETHDISELISDKILSATEEAPASIEMRFYSETGTGDAQAEHNTKKQIAIADDDTVLLALLKKTFSAINADVSAFSSGTELLASINKTVYDLVILDIMMPGLSGFNILKILQQKQYPAPVVIYSGVMQRESIIQALSLGAKAYLLKPLAPDAILQKALEIMNAAV</sequence>
<feature type="domain" description="Response regulatory" evidence="3">
    <location>
        <begin position="295"/>
        <end position="409"/>
    </location>
</feature>
<dbReference type="PANTHER" id="PTHR44591:SF3">
    <property type="entry name" value="RESPONSE REGULATORY DOMAIN-CONTAINING PROTEIN"/>
    <property type="match status" value="1"/>
</dbReference>
<evidence type="ECO:0000313" key="4">
    <source>
        <dbReference type="EMBL" id="AEE17501.1"/>
    </source>
</evidence>
<dbReference type="Proteomes" id="UP000006546">
    <property type="component" value="Chromosome"/>
</dbReference>
<dbReference type="RefSeq" id="WP_013759204.1">
    <property type="nucleotide sequence ID" value="NC_015500.1"/>
</dbReference>
<protein>
    <submittedName>
        <fullName evidence="4">Response regulator receiver protein</fullName>
    </submittedName>
</protein>
<dbReference type="STRING" id="906968.Trebr_2086"/>
<dbReference type="HOGENOM" id="CLU_681423_0_0_12"/>
<evidence type="ECO:0000313" key="5">
    <source>
        <dbReference type="Proteomes" id="UP000006546"/>
    </source>
</evidence>
<dbReference type="InterPro" id="IPR050595">
    <property type="entry name" value="Bact_response_regulator"/>
</dbReference>
<name>F4LK39_TREBD</name>
<accession>F4LK39</accession>
<evidence type="ECO:0000259" key="3">
    <source>
        <dbReference type="PROSITE" id="PS50110"/>
    </source>
</evidence>
<dbReference type="Pfam" id="PF00072">
    <property type="entry name" value="Response_reg"/>
    <property type="match status" value="1"/>
</dbReference>
<dbReference type="SMART" id="SM00448">
    <property type="entry name" value="REC"/>
    <property type="match status" value="1"/>
</dbReference>
<dbReference type="InterPro" id="IPR001789">
    <property type="entry name" value="Sig_transdc_resp-reg_receiver"/>
</dbReference>
<dbReference type="PROSITE" id="PS50110">
    <property type="entry name" value="RESPONSE_REGULATORY"/>
    <property type="match status" value="2"/>
</dbReference>